<dbReference type="GO" id="GO:0005737">
    <property type="term" value="C:cytoplasm"/>
    <property type="evidence" value="ECO:0007669"/>
    <property type="project" value="UniProtKB-SubCell"/>
</dbReference>
<proteinExistence type="inferred from homology"/>
<reference evidence="13" key="2">
    <citation type="journal article" date="2021" name="World Allergy Organ. J.">
        <title>Chromosome-level assembly of Dermatophagoides farinae genome and transcriptome reveals two novel allergens Der f 37 and Der f 39.</title>
        <authorList>
            <person name="Chen J."/>
            <person name="Cai Z."/>
            <person name="Fan D."/>
            <person name="Hu J."/>
            <person name="Hou Y."/>
            <person name="He Y."/>
            <person name="Zhang Z."/>
            <person name="Zhao Z."/>
            <person name="Gao P."/>
            <person name="Hu W."/>
            <person name="Sun J."/>
            <person name="Li J."/>
            <person name="Ji K."/>
        </authorList>
    </citation>
    <scope>NUCLEOTIDE SEQUENCE</scope>
    <source>
        <strain evidence="13">JKM2019</strain>
    </source>
</reference>
<evidence type="ECO:0000256" key="11">
    <source>
        <dbReference type="SAM" id="MobiDB-lite"/>
    </source>
</evidence>
<evidence type="ECO:0000313" key="13">
    <source>
        <dbReference type="EMBL" id="KAH7642984.1"/>
    </source>
</evidence>
<evidence type="ECO:0000256" key="4">
    <source>
        <dbReference type="ARBA" id="ARBA00022490"/>
    </source>
</evidence>
<dbReference type="Proteomes" id="UP000828236">
    <property type="component" value="Unassembled WGS sequence"/>
</dbReference>
<evidence type="ECO:0000256" key="5">
    <source>
        <dbReference type="ARBA" id="ARBA00022692"/>
    </source>
</evidence>
<keyword evidence="8 12" id="KW-0472">Membrane</keyword>
<feature type="transmembrane region" description="Helical" evidence="12">
    <location>
        <begin position="32"/>
        <end position="51"/>
    </location>
</feature>
<evidence type="ECO:0000256" key="6">
    <source>
        <dbReference type="ARBA" id="ARBA00022989"/>
    </source>
</evidence>
<sequence length="175" mass="20682">MSLEQIICEDLHAFENRLMEIIQTYEPQTKRWRWILTISLLATLITAIQWLLDVETFETSFWQSLCNHRLFTANCFILITLFLYFGIHQRCIQHNIIGHRIRDVIGQFNMDCTDQGRLILMPKPSTFYNEHFRQYFNNFYNHNYSPQSSSSQFNSPVTQASPPPPPPSINYPNGF</sequence>
<keyword evidence="9" id="KW-0539">Nucleus</keyword>
<dbReference type="PANTHER" id="PTHR20996">
    <property type="entry name" value="NUCLEAR ENVELOPE PHOSPHATASE-REGULATORY SUBUNIT 1"/>
    <property type="match status" value="1"/>
</dbReference>
<keyword evidence="7" id="KW-0443">Lipid metabolism</keyword>
<gene>
    <name evidence="13" type="ORF">HUG17_9675</name>
</gene>
<dbReference type="GO" id="GO:0006629">
    <property type="term" value="P:lipid metabolic process"/>
    <property type="evidence" value="ECO:0007669"/>
    <property type="project" value="UniProtKB-KW"/>
</dbReference>
<reference evidence="13" key="1">
    <citation type="submission" date="2020-06" db="EMBL/GenBank/DDBJ databases">
        <authorList>
            <person name="Ji K."/>
            <person name="Li J."/>
        </authorList>
    </citation>
    <scope>NUCLEOTIDE SEQUENCE</scope>
    <source>
        <strain evidence="13">JKM2019</strain>
        <tissue evidence="13">Whole body</tissue>
    </source>
</reference>
<evidence type="ECO:0000256" key="7">
    <source>
        <dbReference type="ARBA" id="ARBA00023098"/>
    </source>
</evidence>
<evidence type="ECO:0000256" key="3">
    <source>
        <dbReference type="ARBA" id="ARBA00010998"/>
    </source>
</evidence>
<dbReference type="InterPro" id="IPR019168">
    <property type="entry name" value="NEP1-R1"/>
</dbReference>
<dbReference type="GO" id="GO:0031965">
    <property type="term" value="C:nuclear membrane"/>
    <property type="evidence" value="ECO:0007669"/>
    <property type="project" value="UniProtKB-SubCell"/>
</dbReference>
<keyword evidence="6 12" id="KW-1133">Transmembrane helix</keyword>
<evidence type="ECO:0000256" key="2">
    <source>
        <dbReference type="ARBA" id="ARBA00004496"/>
    </source>
</evidence>
<comment type="subcellular location">
    <subcellularLocation>
        <location evidence="2">Cytoplasm</location>
    </subcellularLocation>
    <subcellularLocation>
        <location evidence="1">Nucleus membrane</location>
        <topology evidence="1">Multi-pass membrane protein</topology>
    </subcellularLocation>
</comment>
<organism evidence="13">
    <name type="scientific">Dermatophagoides farinae</name>
    <name type="common">American house dust mite</name>
    <dbReference type="NCBI Taxonomy" id="6954"/>
    <lineage>
        <taxon>Eukaryota</taxon>
        <taxon>Metazoa</taxon>
        <taxon>Ecdysozoa</taxon>
        <taxon>Arthropoda</taxon>
        <taxon>Chelicerata</taxon>
        <taxon>Arachnida</taxon>
        <taxon>Acari</taxon>
        <taxon>Acariformes</taxon>
        <taxon>Sarcoptiformes</taxon>
        <taxon>Astigmata</taxon>
        <taxon>Psoroptidia</taxon>
        <taxon>Analgoidea</taxon>
        <taxon>Pyroglyphidae</taxon>
        <taxon>Dermatophagoidinae</taxon>
        <taxon>Dermatophagoides</taxon>
    </lineage>
</organism>
<keyword evidence="5 12" id="KW-0812">Transmembrane</keyword>
<feature type="region of interest" description="Disordered" evidence="11">
    <location>
        <begin position="150"/>
        <end position="175"/>
    </location>
</feature>
<evidence type="ECO:0000256" key="12">
    <source>
        <dbReference type="SAM" id="Phobius"/>
    </source>
</evidence>
<accession>A0A9D4SHT9</accession>
<evidence type="ECO:0000256" key="9">
    <source>
        <dbReference type="ARBA" id="ARBA00023242"/>
    </source>
</evidence>
<dbReference type="GO" id="GO:0071595">
    <property type="term" value="C:Nem1-Spo7 phosphatase complex"/>
    <property type="evidence" value="ECO:0007669"/>
    <property type="project" value="InterPro"/>
</dbReference>
<dbReference type="AlphaFoldDB" id="A0A9D4SHT9"/>
<dbReference type="PANTHER" id="PTHR20996:SF1">
    <property type="entry name" value="NUCLEAR ENVELOPE PHOSPHATASE-REGULATORY SUBUNIT 1"/>
    <property type="match status" value="1"/>
</dbReference>
<dbReference type="Pfam" id="PF09771">
    <property type="entry name" value="Tmemb_18A"/>
    <property type="match status" value="1"/>
</dbReference>
<keyword evidence="4" id="KW-0963">Cytoplasm</keyword>
<evidence type="ECO:0000256" key="10">
    <source>
        <dbReference type="ARBA" id="ARBA00030458"/>
    </source>
</evidence>
<comment type="caution">
    <text evidence="13">The sequence shown here is derived from an EMBL/GenBank/DDBJ whole genome shotgun (WGS) entry which is preliminary data.</text>
</comment>
<protein>
    <recommendedName>
        <fullName evidence="10">Transmembrane protein 188</fullName>
    </recommendedName>
</protein>
<evidence type="ECO:0000256" key="8">
    <source>
        <dbReference type="ARBA" id="ARBA00023136"/>
    </source>
</evidence>
<evidence type="ECO:0000256" key="1">
    <source>
        <dbReference type="ARBA" id="ARBA00004232"/>
    </source>
</evidence>
<name>A0A9D4SHT9_DERFA</name>
<comment type="similarity">
    <text evidence="3">Belongs to the CNEP1R1 family.</text>
</comment>
<dbReference type="EMBL" id="SDOV01000003">
    <property type="protein sequence ID" value="KAH7642984.1"/>
    <property type="molecule type" value="Genomic_DNA"/>
</dbReference>
<feature type="transmembrane region" description="Helical" evidence="12">
    <location>
        <begin position="71"/>
        <end position="87"/>
    </location>
</feature>